<comment type="catalytic activity">
    <reaction evidence="9">
        <text>Typically cleaves a -Gly-|-Phe- bond to release an N-terminal, basic peptide of 5-8 residues from type IV prepilin, and then N-methylates the new N-terminal amino group, the methyl donor being S-adenosyl-L-methionine.</text>
        <dbReference type="EC" id="3.4.23.43"/>
    </reaction>
</comment>
<feature type="transmembrane region" description="Helical" evidence="10">
    <location>
        <begin position="168"/>
        <end position="185"/>
    </location>
</feature>
<evidence type="ECO:0000256" key="9">
    <source>
        <dbReference type="RuleBase" id="RU003794"/>
    </source>
</evidence>
<comment type="caution">
    <text evidence="13">The sequence shown here is derived from an EMBL/GenBank/DDBJ whole genome shotgun (WGS) entry which is preliminary data.</text>
</comment>
<dbReference type="PANTHER" id="PTHR30487:SF0">
    <property type="entry name" value="PREPILIN LEADER PEPTIDASE_N-METHYLTRANSFERASE-RELATED"/>
    <property type="match status" value="1"/>
</dbReference>
<comment type="subcellular location">
    <subcellularLocation>
        <location evidence="1">Cell inner membrane</location>
        <topology evidence="1">Multi-pass membrane protein</topology>
    </subcellularLocation>
    <subcellularLocation>
        <location evidence="9">Cell membrane</location>
        <topology evidence="9">Multi-pass membrane protein</topology>
    </subcellularLocation>
</comment>
<dbReference type="InterPro" id="IPR050882">
    <property type="entry name" value="Prepilin_peptidase/N-MTase"/>
</dbReference>
<accession>A0ABW4XS25</accession>
<keyword evidence="9" id="KW-0489">Methyltransferase</keyword>
<organism evidence="13 14">
    <name type="scientific">Corallincola platygyrae</name>
    <dbReference type="NCBI Taxonomy" id="1193278"/>
    <lineage>
        <taxon>Bacteria</taxon>
        <taxon>Pseudomonadati</taxon>
        <taxon>Pseudomonadota</taxon>
        <taxon>Gammaproteobacteria</taxon>
        <taxon>Alteromonadales</taxon>
        <taxon>Psychromonadaceae</taxon>
        <taxon>Corallincola</taxon>
    </lineage>
</organism>
<evidence type="ECO:0000256" key="5">
    <source>
        <dbReference type="ARBA" id="ARBA00022692"/>
    </source>
</evidence>
<evidence type="ECO:0000313" key="14">
    <source>
        <dbReference type="Proteomes" id="UP001597380"/>
    </source>
</evidence>
<comment type="similarity">
    <text evidence="2 8">Belongs to the peptidase A24 family.</text>
</comment>
<dbReference type="Pfam" id="PF06750">
    <property type="entry name" value="A24_N_bact"/>
    <property type="match status" value="1"/>
</dbReference>
<keyword evidence="14" id="KW-1185">Reference proteome</keyword>
<keyword evidence="9 13" id="KW-0378">Hydrolase</keyword>
<dbReference type="Gene3D" id="1.20.120.1220">
    <property type="match status" value="1"/>
</dbReference>
<dbReference type="EC" id="3.4.23.43" evidence="9"/>
<dbReference type="InterPro" id="IPR014032">
    <property type="entry name" value="Peptidase_A24A_bac"/>
</dbReference>
<keyword evidence="6 10" id="KW-1133">Transmembrane helix</keyword>
<dbReference type="Proteomes" id="UP001597380">
    <property type="component" value="Unassembled WGS sequence"/>
</dbReference>
<keyword evidence="4" id="KW-0997">Cell inner membrane</keyword>
<dbReference type="Pfam" id="PF01478">
    <property type="entry name" value="Peptidase_A24"/>
    <property type="match status" value="1"/>
</dbReference>
<keyword evidence="9" id="KW-0645">Protease</keyword>
<feature type="domain" description="Prepilin type IV endopeptidase peptidase" evidence="11">
    <location>
        <begin position="145"/>
        <end position="254"/>
    </location>
</feature>
<evidence type="ECO:0000313" key="13">
    <source>
        <dbReference type="EMBL" id="MFD2097078.1"/>
    </source>
</evidence>
<feature type="transmembrane region" description="Helical" evidence="10">
    <location>
        <begin position="271"/>
        <end position="289"/>
    </location>
</feature>
<dbReference type="InterPro" id="IPR010627">
    <property type="entry name" value="Prepilin_pept_A24_N"/>
</dbReference>
<evidence type="ECO:0000256" key="4">
    <source>
        <dbReference type="ARBA" id="ARBA00022519"/>
    </source>
</evidence>
<feature type="transmembrane region" description="Helical" evidence="10">
    <location>
        <begin position="141"/>
        <end position="159"/>
    </location>
</feature>
<feature type="transmembrane region" description="Helical" evidence="10">
    <location>
        <begin position="241"/>
        <end position="259"/>
    </location>
</feature>
<evidence type="ECO:0000256" key="8">
    <source>
        <dbReference type="RuleBase" id="RU003793"/>
    </source>
</evidence>
<proteinExistence type="inferred from homology"/>
<evidence type="ECO:0000256" key="2">
    <source>
        <dbReference type="ARBA" id="ARBA00005801"/>
    </source>
</evidence>
<feature type="domain" description="Prepilin peptidase A24 N-terminal" evidence="12">
    <location>
        <begin position="22"/>
        <end position="135"/>
    </location>
</feature>
<reference evidence="14" key="1">
    <citation type="journal article" date="2019" name="Int. J. Syst. Evol. Microbiol.">
        <title>The Global Catalogue of Microorganisms (GCM) 10K type strain sequencing project: providing services to taxonomists for standard genome sequencing and annotation.</title>
        <authorList>
            <consortium name="The Broad Institute Genomics Platform"/>
            <consortium name="The Broad Institute Genome Sequencing Center for Infectious Disease"/>
            <person name="Wu L."/>
            <person name="Ma J."/>
        </authorList>
    </citation>
    <scope>NUCLEOTIDE SEQUENCE [LARGE SCALE GENOMIC DNA]</scope>
    <source>
        <strain evidence="14">CGMCC 1.10992</strain>
    </source>
</reference>
<keyword evidence="9" id="KW-0808">Transferase</keyword>
<feature type="transmembrane region" description="Helical" evidence="10">
    <location>
        <begin position="191"/>
        <end position="209"/>
    </location>
</feature>
<gene>
    <name evidence="13" type="ORF">ACFSJ3_13865</name>
</gene>
<evidence type="ECO:0000256" key="3">
    <source>
        <dbReference type="ARBA" id="ARBA00022475"/>
    </source>
</evidence>
<evidence type="ECO:0000256" key="10">
    <source>
        <dbReference type="SAM" id="Phobius"/>
    </source>
</evidence>
<evidence type="ECO:0000259" key="12">
    <source>
        <dbReference type="Pfam" id="PF06750"/>
    </source>
</evidence>
<evidence type="ECO:0000256" key="7">
    <source>
        <dbReference type="ARBA" id="ARBA00023136"/>
    </source>
</evidence>
<name>A0ABW4XS25_9GAMM</name>
<dbReference type="RefSeq" id="WP_345339656.1">
    <property type="nucleotide sequence ID" value="NZ_BAABLI010000010.1"/>
</dbReference>
<evidence type="ECO:0000256" key="6">
    <source>
        <dbReference type="ARBA" id="ARBA00022989"/>
    </source>
</evidence>
<keyword evidence="7 10" id="KW-0472">Membrane</keyword>
<dbReference type="InterPro" id="IPR000045">
    <property type="entry name" value="Prepilin_IV_endopep_pep"/>
</dbReference>
<keyword evidence="3" id="KW-1003">Cell membrane</keyword>
<feature type="transmembrane region" description="Helical" evidence="10">
    <location>
        <begin position="14"/>
        <end position="35"/>
    </location>
</feature>
<keyword evidence="9" id="KW-0511">Multifunctional enzyme</keyword>
<dbReference type="PRINTS" id="PR00864">
    <property type="entry name" value="PREPILNPTASE"/>
</dbReference>
<evidence type="ECO:0000256" key="1">
    <source>
        <dbReference type="ARBA" id="ARBA00004429"/>
    </source>
</evidence>
<dbReference type="PANTHER" id="PTHR30487">
    <property type="entry name" value="TYPE 4 PREPILIN-LIKE PROTEINS LEADER PEPTIDE-PROCESSING ENZYME"/>
    <property type="match status" value="1"/>
</dbReference>
<sequence>MFDQTLLAFQTYPAAYWLLVSVLGLLIGSFLNVVIHRLPLLMERQWRNDIRESYPKAVLPETEIDKLPEPYNLIVPRSACPKCGHKITALENIPVVSWLLLLRGKCSQCKTPISKRYPAIELLTGVCSGYIAWQFGMTAEGIGALLFLWLLIPMIFIDIDKMLLPDQLTYPMLWLGLLFNLSHTYVSLNDAVIGAVAGYLALWSVYWGFKLLTGKEGMGYGDFKLLAALGAWLGWQQLPLIILLSAGVGAVLGITMILVQGRDKAQPIPFGPYLAIAGLIALLWGNQITDWYLSRL</sequence>
<comment type="function">
    <text evidence="9">Plays an essential role in type IV pili and type II pseudopili formation by proteolytically removing the leader sequence from substrate proteins and subsequently monomethylating the alpha-amino group of the newly exposed N-terminal phenylalanine.</text>
</comment>
<evidence type="ECO:0000259" key="11">
    <source>
        <dbReference type="Pfam" id="PF01478"/>
    </source>
</evidence>
<keyword evidence="5 9" id="KW-0812">Transmembrane</keyword>
<dbReference type="EC" id="2.1.1.-" evidence="9"/>
<protein>
    <recommendedName>
        <fullName evidence="9">Prepilin leader peptidase/N-methyltransferase</fullName>
        <ecNumber evidence="9">2.1.1.-</ecNumber>
        <ecNumber evidence="9">3.4.23.43</ecNumber>
    </recommendedName>
</protein>
<dbReference type="GO" id="GO:0016787">
    <property type="term" value="F:hydrolase activity"/>
    <property type="evidence" value="ECO:0007669"/>
    <property type="project" value="UniProtKB-KW"/>
</dbReference>
<dbReference type="EMBL" id="JBHUHT010000015">
    <property type="protein sequence ID" value="MFD2097078.1"/>
    <property type="molecule type" value="Genomic_DNA"/>
</dbReference>